<keyword evidence="8" id="KW-0720">Serine protease</keyword>
<gene>
    <name evidence="9" type="primary">cphB</name>
    <name evidence="9" type="ORF">SPACI_002540</name>
</gene>
<dbReference type="InterPro" id="IPR029062">
    <property type="entry name" value="Class_I_gatase-like"/>
</dbReference>
<evidence type="ECO:0000256" key="5">
    <source>
        <dbReference type="ARBA" id="ARBA00015719"/>
    </source>
</evidence>
<dbReference type="GO" id="GO:0008241">
    <property type="term" value="F:peptidyl-dipeptidase activity"/>
    <property type="evidence" value="ECO:0007669"/>
    <property type="project" value="UniProtKB-EC"/>
</dbReference>
<reference evidence="9" key="1">
    <citation type="submission" date="2024-05" db="EMBL/GenBank/DDBJ databases">
        <title>Isolation and characterization of Sporomusa carbonis sp. nov., a carboxydotrophic hydrogenogen in the genus of Sporomusa isolated from a charcoal burning pile.</title>
        <authorList>
            <person name="Boeer T."/>
            <person name="Rosenbaum F."/>
            <person name="Eysell L."/>
            <person name="Mueller V."/>
            <person name="Daniel R."/>
            <person name="Poehlein A."/>
        </authorList>
    </citation>
    <scope>NUCLEOTIDE SEQUENCE [LARGE SCALE GENOMIC DNA]</scope>
    <source>
        <strain evidence="9">DSM 3132</strain>
    </source>
</reference>
<dbReference type="PIRSF" id="PIRSF032067">
    <property type="entry name" value="Cyanophycinase"/>
    <property type="match status" value="1"/>
</dbReference>
<name>A0ABZ3IWN4_SPOA4</name>
<keyword evidence="7 9" id="KW-0378">Hydrolase</keyword>
<dbReference type="PANTHER" id="PTHR36175:SF1">
    <property type="entry name" value="CYANOPHYCINASE"/>
    <property type="match status" value="1"/>
</dbReference>
<evidence type="ECO:0000256" key="8">
    <source>
        <dbReference type="ARBA" id="ARBA00022825"/>
    </source>
</evidence>
<comment type="function">
    <text evidence="2">Exopeptidase that catalyzes the hydrolytic cleavage of multi-L-arginyl-poly-L-aspartic acid (cyanophycin; a water-insoluble reserve polymer) into aspartate-arginine dipeptides.</text>
</comment>
<dbReference type="InterPro" id="IPR005320">
    <property type="entry name" value="Peptidase_S51"/>
</dbReference>
<dbReference type="EC" id="3.4.15.6" evidence="4"/>
<organism evidence="9 10">
    <name type="scientific">Sporomusa acidovorans (strain ATCC 49682 / DSM 3132 / Mol)</name>
    <dbReference type="NCBI Taxonomy" id="1123286"/>
    <lineage>
        <taxon>Bacteria</taxon>
        <taxon>Bacillati</taxon>
        <taxon>Bacillota</taxon>
        <taxon>Negativicutes</taxon>
        <taxon>Selenomonadales</taxon>
        <taxon>Sporomusaceae</taxon>
        <taxon>Sporomusa</taxon>
    </lineage>
</organism>
<evidence type="ECO:0000256" key="4">
    <source>
        <dbReference type="ARBA" id="ARBA00013115"/>
    </source>
</evidence>
<comment type="similarity">
    <text evidence="3">Belongs to the peptidase S51 family.</text>
</comment>
<dbReference type="Pfam" id="PF03575">
    <property type="entry name" value="Peptidase_S51"/>
    <property type="match status" value="1"/>
</dbReference>
<dbReference type="Gene3D" id="3.40.50.880">
    <property type="match status" value="1"/>
</dbReference>
<dbReference type="GO" id="GO:0004180">
    <property type="term" value="F:carboxypeptidase activity"/>
    <property type="evidence" value="ECO:0007669"/>
    <property type="project" value="UniProtKB-KW"/>
</dbReference>
<evidence type="ECO:0000313" key="10">
    <source>
        <dbReference type="Proteomes" id="UP000216052"/>
    </source>
</evidence>
<evidence type="ECO:0000256" key="1">
    <source>
        <dbReference type="ARBA" id="ARBA00001092"/>
    </source>
</evidence>
<evidence type="ECO:0000256" key="3">
    <source>
        <dbReference type="ARBA" id="ARBA00006534"/>
    </source>
</evidence>
<dbReference type="NCBIfam" id="TIGR02069">
    <property type="entry name" value="cyanophycinase"/>
    <property type="match status" value="1"/>
</dbReference>
<evidence type="ECO:0000256" key="6">
    <source>
        <dbReference type="ARBA" id="ARBA00022670"/>
    </source>
</evidence>
<accession>A0ABZ3IWN4</accession>
<dbReference type="SUPFAM" id="SSF52317">
    <property type="entry name" value="Class I glutamine amidotransferase-like"/>
    <property type="match status" value="1"/>
</dbReference>
<sequence>MNDKTEEEKSKLAGSLLIIGGHEDKVGECVILRRFIEMAGGRDSRIVVVATAAEQPRVVGNEYRDLFSSLGVAAVAIMAATDREMANQRDQYEVIRQATGLFFTGGDQLRLTSILGGSAVDAAIRAAFTQGAVIAGTSAGAAIMSDTMIVSGDANDTPKKSSLIMAQGMGFLSEGVVDQHFAQRGRINRLLEAVAQNPHVLGIGIDEDTALVVGPDRFCQVIGSQTVTIIDGKNIIYSNISESNRYQPLAISNVLLHILPAGFGFDLNLRLPVQLAAK</sequence>
<evidence type="ECO:0000313" key="9">
    <source>
        <dbReference type="EMBL" id="XFO70266.1"/>
    </source>
</evidence>
<keyword evidence="6" id="KW-0645">Protease</keyword>
<protein>
    <recommendedName>
        <fullName evidence="5">Cyanophycinase</fullName>
        <ecNumber evidence="4">3.4.15.6</ecNumber>
    </recommendedName>
</protein>
<keyword evidence="9" id="KW-0121">Carboxypeptidase</keyword>
<dbReference type="CDD" id="cd03145">
    <property type="entry name" value="GAT1_cyanophycinase"/>
    <property type="match status" value="1"/>
</dbReference>
<dbReference type="Proteomes" id="UP000216052">
    <property type="component" value="Chromosome"/>
</dbReference>
<dbReference type="InterPro" id="IPR011811">
    <property type="entry name" value="Peptidase_S51_cyanophycinase"/>
</dbReference>
<evidence type="ECO:0000256" key="7">
    <source>
        <dbReference type="ARBA" id="ARBA00022801"/>
    </source>
</evidence>
<dbReference type="PANTHER" id="PTHR36175">
    <property type="entry name" value="CYANOPHYCINASE"/>
    <property type="match status" value="1"/>
</dbReference>
<evidence type="ECO:0000256" key="2">
    <source>
        <dbReference type="ARBA" id="ARBA00002039"/>
    </source>
</evidence>
<keyword evidence="10" id="KW-1185">Reference proteome</keyword>
<dbReference type="EMBL" id="CP155571">
    <property type="protein sequence ID" value="XFO70266.1"/>
    <property type="molecule type" value="Genomic_DNA"/>
</dbReference>
<comment type="catalytic activity">
    <reaction evidence="1">
        <text>[L-4-(L-arginin-2-N-yl)aspartate](n) + H2O = [L-4-(L-arginin-2-N-yl)aspartate](n-1) + L-4-(L-arginin-2-N-yl)aspartate</text>
        <dbReference type="Rhea" id="RHEA:12845"/>
        <dbReference type="Rhea" id="RHEA-COMP:13728"/>
        <dbReference type="Rhea" id="RHEA-COMP:13734"/>
        <dbReference type="ChEBI" id="CHEBI:15377"/>
        <dbReference type="ChEBI" id="CHEBI:137986"/>
        <dbReference type="ChEBI" id="CHEBI:137991"/>
        <dbReference type="EC" id="3.4.15.6"/>
    </reaction>
</comment>
<proteinExistence type="inferred from homology"/>
<dbReference type="RefSeq" id="WP_093796186.1">
    <property type="nucleotide sequence ID" value="NZ_CP155571.1"/>
</dbReference>